<dbReference type="PANTHER" id="PTHR37296">
    <property type="entry name" value="CONSERVED VIRULENCE FACTOR B"/>
    <property type="match status" value="1"/>
</dbReference>
<dbReference type="InterPro" id="IPR012340">
    <property type="entry name" value="NA-bd_OB-fold"/>
</dbReference>
<evidence type="ECO:0000313" key="4">
    <source>
        <dbReference type="Proteomes" id="UP000824024"/>
    </source>
</evidence>
<dbReference type="InterPro" id="IPR048587">
    <property type="entry name" value="CvfB_S1_3rd"/>
</dbReference>
<dbReference type="InterPro" id="IPR014464">
    <property type="entry name" value="CvfB_fam"/>
</dbReference>
<dbReference type="Pfam" id="PF21543">
    <property type="entry name" value="CvfB_2nd"/>
    <property type="match status" value="1"/>
</dbReference>
<dbReference type="AlphaFoldDB" id="A0A9D2D4S2"/>
<sequence>MLHLGERQTLTVVKKVDFGVYLAESQTSSERVLLPRKQVPEGTSLHDHVDVFLYKDSKDRLIATTQQPALTLHQFAVLRVSQVNRYGAFLDWGLEKDLFLPYKEQLVKVQEGDEILVTLYIDKSSRLCASMKGIYHLLETNSPYETGDTVEGRVYEFSKNFGAFVAVDDKYSALIPSSEDHSALRIGQVIQAKVRNVKPDGKLDLTMRDKAYLQIEKDAEHILKVLDEYAGVLPFTDKASPEIIQRETQLSKNAFKRAVGRLYKEHKILITDTAIRRTDN</sequence>
<name>A0A9D2D4S2_9FIRM</name>
<dbReference type="PANTHER" id="PTHR37296:SF1">
    <property type="entry name" value="CONSERVED VIRULENCE FACTOR B"/>
    <property type="match status" value="1"/>
</dbReference>
<feature type="domain" description="S1 motif" evidence="2">
    <location>
        <begin position="147"/>
        <end position="208"/>
    </location>
</feature>
<dbReference type="InterPro" id="IPR039566">
    <property type="entry name" value="CvfB_S1_st"/>
</dbReference>
<dbReference type="Pfam" id="PF13509">
    <property type="entry name" value="S1_2"/>
    <property type="match status" value="2"/>
</dbReference>
<gene>
    <name evidence="3" type="ORF">IAA08_10955</name>
</gene>
<organism evidence="3 4">
    <name type="scientific">Candidatus Eubacterium avistercoris</name>
    <dbReference type="NCBI Taxonomy" id="2838567"/>
    <lineage>
        <taxon>Bacteria</taxon>
        <taxon>Bacillati</taxon>
        <taxon>Bacillota</taxon>
        <taxon>Clostridia</taxon>
        <taxon>Eubacteriales</taxon>
        <taxon>Eubacteriaceae</taxon>
        <taxon>Eubacterium</taxon>
    </lineage>
</organism>
<dbReference type="Gene3D" id="2.40.50.140">
    <property type="entry name" value="Nucleic acid-binding proteins"/>
    <property type="match status" value="2"/>
</dbReference>
<dbReference type="EMBL" id="DXCH01000292">
    <property type="protein sequence ID" value="HIZ08436.1"/>
    <property type="molecule type" value="Genomic_DNA"/>
</dbReference>
<dbReference type="Pfam" id="PF17783">
    <property type="entry name" value="WHD_CvfB"/>
    <property type="match status" value="1"/>
</dbReference>
<dbReference type="SUPFAM" id="SSF50249">
    <property type="entry name" value="Nucleic acid-binding proteins"/>
    <property type="match status" value="1"/>
</dbReference>
<dbReference type="Proteomes" id="UP000824024">
    <property type="component" value="Unassembled WGS sequence"/>
</dbReference>
<dbReference type="GO" id="GO:0003676">
    <property type="term" value="F:nucleic acid binding"/>
    <property type="evidence" value="ECO:0007669"/>
    <property type="project" value="InterPro"/>
</dbReference>
<dbReference type="PROSITE" id="PS50126">
    <property type="entry name" value="S1"/>
    <property type="match status" value="1"/>
</dbReference>
<reference evidence="3" key="2">
    <citation type="submission" date="2021-04" db="EMBL/GenBank/DDBJ databases">
        <authorList>
            <person name="Gilroy R."/>
        </authorList>
    </citation>
    <scope>NUCLEOTIDE SEQUENCE</scope>
    <source>
        <strain evidence="3">CHK192-9172</strain>
    </source>
</reference>
<accession>A0A9D2D4S2</accession>
<dbReference type="PIRSF" id="PIRSF012524">
    <property type="entry name" value="YitL_S1"/>
    <property type="match status" value="1"/>
</dbReference>
<comment type="similarity">
    <text evidence="1">Belongs to the CvfB family.</text>
</comment>
<dbReference type="Gene3D" id="1.10.10.10">
    <property type="entry name" value="Winged helix-like DNA-binding domain superfamily/Winged helix DNA-binding domain"/>
    <property type="match status" value="1"/>
</dbReference>
<comment type="caution">
    <text evidence="3">The sequence shown here is derived from an EMBL/GenBank/DDBJ whole genome shotgun (WGS) entry which is preliminary data.</text>
</comment>
<reference evidence="3" key="1">
    <citation type="journal article" date="2021" name="PeerJ">
        <title>Extensive microbial diversity within the chicken gut microbiome revealed by metagenomics and culture.</title>
        <authorList>
            <person name="Gilroy R."/>
            <person name="Ravi A."/>
            <person name="Getino M."/>
            <person name="Pursley I."/>
            <person name="Horton D.L."/>
            <person name="Alikhan N.F."/>
            <person name="Baker D."/>
            <person name="Gharbi K."/>
            <person name="Hall N."/>
            <person name="Watson M."/>
            <person name="Adriaenssens E.M."/>
            <person name="Foster-Nyarko E."/>
            <person name="Jarju S."/>
            <person name="Secka A."/>
            <person name="Antonio M."/>
            <person name="Oren A."/>
            <person name="Chaudhuri R.R."/>
            <person name="La Ragione R."/>
            <person name="Hildebrand F."/>
            <person name="Pallen M.J."/>
        </authorList>
    </citation>
    <scope>NUCLEOTIDE SEQUENCE</scope>
    <source>
        <strain evidence="3">CHK192-9172</strain>
    </source>
</reference>
<dbReference type="InterPro" id="IPR036388">
    <property type="entry name" value="WH-like_DNA-bd_sf"/>
</dbReference>
<proteinExistence type="inferred from homology"/>
<dbReference type="InterPro" id="IPR003029">
    <property type="entry name" value="S1_domain"/>
</dbReference>
<dbReference type="SMART" id="SM00316">
    <property type="entry name" value="S1"/>
    <property type="match status" value="2"/>
</dbReference>
<evidence type="ECO:0000313" key="3">
    <source>
        <dbReference type="EMBL" id="HIZ08436.1"/>
    </source>
</evidence>
<protein>
    <submittedName>
        <fullName evidence="3">S1 RNA-binding domain-containing protein</fullName>
    </submittedName>
</protein>
<dbReference type="InterPro" id="IPR040764">
    <property type="entry name" value="CvfB_WH"/>
</dbReference>
<evidence type="ECO:0000259" key="2">
    <source>
        <dbReference type="PROSITE" id="PS50126"/>
    </source>
</evidence>
<evidence type="ECO:0000256" key="1">
    <source>
        <dbReference type="PIRNR" id="PIRNR012524"/>
    </source>
</evidence>